<dbReference type="RefSeq" id="YP_009195660.1">
    <property type="nucleotide sequence ID" value="NC_028762.1"/>
</dbReference>
<comment type="domain">
    <text evidence="4">The C-terminus serves, in association with the antiholin, as a DNA sensor for lysis inhibition under superinfection conditions.</text>
</comment>
<keyword evidence="4" id="KW-0735">Signal-anchor</keyword>
<dbReference type="GeneID" id="26622786"/>
<organism evidence="6 7">
    <name type="scientific">Proteus phage vB_PmiM_Pm5461</name>
    <dbReference type="NCBI Taxonomy" id="1636250"/>
    <lineage>
        <taxon>Viruses</taxon>
        <taxon>Duplodnaviria</taxon>
        <taxon>Heunggongvirae</taxon>
        <taxon>Uroviricota</taxon>
        <taxon>Caudoviricetes</taxon>
        <taxon>Pantevenvirales</taxon>
        <taxon>Straboviridae</taxon>
        <taxon>Bragavirus</taxon>
        <taxon>Bragavirus pm5461</taxon>
    </lineage>
</organism>
<dbReference type="KEGG" id="vg:26622786"/>
<keyword evidence="7" id="KW-1185">Reference proteome</keyword>
<dbReference type="HAMAP" id="MF_04104">
    <property type="entry name" value="HOLIN_T4"/>
    <property type="match status" value="1"/>
</dbReference>
<dbReference type="GO" id="GO:0016020">
    <property type="term" value="C:membrane"/>
    <property type="evidence" value="ECO:0007669"/>
    <property type="project" value="UniProtKB-UniRule"/>
</dbReference>
<keyword evidence="1 4" id="KW-1188">Viral release from host cell</keyword>
<name>A0A0G2SSC1_9CAUD</name>
<keyword evidence="4" id="KW-1032">Host cell membrane</keyword>
<comment type="subunit">
    <text evidence="4">Homomultimer. Heterotetramer composed of 2 holin and 2 antiholin. The holin-antiholin complex binds dsDNA. Interacts (via C-terminus) with antiholin (via C-terminus); this interaction blocks the holin homomultimerization and delays host cell lysis. Interacts (via N-terminus) with the lysis inhibition accessory protein rIII; this interaction stabilizes the holin-antiholin complex thereby resulting in a robust block of the hole formation.</text>
</comment>
<keyword evidence="3 4" id="KW-0578">Host cell lysis by virus</keyword>
<evidence type="ECO:0000313" key="6">
    <source>
        <dbReference type="EMBL" id="AKA62104.1"/>
    </source>
</evidence>
<evidence type="ECO:0000256" key="3">
    <source>
        <dbReference type="ARBA" id="ARBA00023142"/>
    </source>
</evidence>
<dbReference type="InterPro" id="IPR020982">
    <property type="entry name" value="Phage_T4_GpT_holin"/>
</dbReference>
<keyword evidence="4 5" id="KW-0472">Membrane</keyword>
<comment type="function">
    <text evidence="4">Accumulates harmlessly in the cytoplasmic membrane until it reaches a critical concentration that triggers the formation of micron-scale pores (holes) causing host cell membrane disruption and endolysin escape into the periplasmic space. Determines the precise timing of host cell lysis. Regulated by specific antiholins that somehow sense superinfections and then delay lysis. Participates with the endolysin and spanin proteins in the sequential events which lead to the programmed host cell lysis releasing the mature viral particles from the host cell.</text>
</comment>
<keyword evidence="4 5" id="KW-0812">Transmembrane</keyword>
<accession>A0A0G2SSC1</accession>
<evidence type="ECO:0000313" key="7">
    <source>
        <dbReference type="Proteomes" id="UP000202749"/>
    </source>
</evidence>
<evidence type="ECO:0000256" key="4">
    <source>
        <dbReference type="HAMAP-Rule" id="MF_04104"/>
    </source>
</evidence>
<evidence type="ECO:0000256" key="1">
    <source>
        <dbReference type="ARBA" id="ARBA00022612"/>
    </source>
</evidence>
<dbReference type="EMBL" id="KP890823">
    <property type="protein sequence ID" value="AKA62104.1"/>
    <property type="molecule type" value="Genomic_DNA"/>
</dbReference>
<evidence type="ECO:0000256" key="5">
    <source>
        <dbReference type="SAM" id="Phobius"/>
    </source>
</evidence>
<evidence type="ECO:0000256" key="2">
    <source>
        <dbReference type="ARBA" id="ARBA00022852"/>
    </source>
</evidence>
<dbReference type="Proteomes" id="UP000202749">
    <property type="component" value="Segment"/>
</dbReference>
<feature type="disulfide bond" evidence="4">
    <location>
        <begin position="164"/>
        <end position="196"/>
    </location>
</feature>
<reference evidence="6 7" key="1">
    <citation type="submission" date="2015-03" db="EMBL/GenBank/DDBJ databases">
        <authorList>
            <person name="Melo L.D.R."/>
            <person name="Veiga P."/>
            <person name="Cerca N."/>
            <person name="Kropinski A.M."/>
            <person name="Azeredo J."/>
            <person name="Almeida C."/>
            <person name="Sillankorva S."/>
        </authorList>
    </citation>
    <scope>NUCLEOTIDE SEQUENCE [LARGE SCALE GENOMIC DNA]</scope>
</reference>
<dbReference type="Pfam" id="PF11031">
    <property type="entry name" value="Phage_holin_T"/>
    <property type="match status" value="1"/>
</dbReference>
<feature type="transmembrane region" description="Helical" evidence="5">
    <location>
        <begin position="22"/>
        <end position="41"/>
    </location>
</feature>
<proteinExistence type="inferred from homology"/>
<sequence>MDKGFFLSLLDTLFKDADGKLILWRLLSIGVLGIGCFLYVARNEFLELYKNTRYEAYQQVQKQERELKFEKAVVDQLQIVHVSSEAEFSGITEFRPVGLNYFFDLIAYEGKLPEELNSKNLGGWPVDKTSEEYIEHMNGHYYTTTEHFRLPTRNKIENKWLFSCPYYNLNNNYAGSIFMMWPEKPVISEDRLNIICSQASRTIGRTK</sequence>
<keyword evidence="4" id="KW-1015">Disulfide bond</keyword>
<comment type="similarity">
    <text evidence="4">Belongs to the T4likevirus holin family.</text>
</comment>
<feature type="topological domain" description="Periplasmic" evidence="4">
    <location>
        <begin position="41"/>
        <end position="207"/>
    </location>
</feature>
<keyword evidence="4" id="KW-1030">Host cell inner membrane</keyword>
<feature type="topological domain" description="Cytoplasmic" evidence="4">
    <location>
        <begin position="1"/>
        <end position="25"/>
    </location>
</feature>
<gene>
    <name evidence="6" type="ORF">Pm5461_238</name>
</gene>
<comment type="PTM">
    <text evidence="4">Disulfide bond is required for functionality.</text>
</comment>
<dbReference type="OrthoDB" id="7885at10239"/>
<dbReference type="GO" id="GO:0020002">
    <property type="term" value="C:host cell plasma membrane"/>
    <property type="evidence" value="ECO:0007669"/>
    <property type="project" value="UniProtKB-SubCell"/>
</dbReference>
<dbReference type="GO" id="GO:0044659">
    <property type="term" value="P:viral release from host cell by cytolysis"/>
    <property type="evidence" value="ECO:0007669"/>
    <property type="project" value="InterPro"/>
</dbReference>
<comment type="subcellular location">
    <subcellularLocation>
        <location evidence="4">Host cell inner membrane</location>
        <topology evidence="4">Single-pass type II membrane protein</topology>
        <orientation evidence="4">Periplasmic side</orientation>
    </subcellularLocation>
    <text evidence="4">Classified as a class III holin.</text>
</comment>
<keyword evidence="2 4" id="KW-0204">Cytolysis</keyword>
<keyword evidence="4" id="KW-1043">Host membrane</keyword>
<keyword evidence="4 5" id="KW-1133">Transmembrane helix</keyword>
<dbReference type="GO" id="GO:0140911">
    <property type="term" value="F:pore-forming activity"/>
    <property type="evidence" value="ECO:0007669"/>
    <property type="project" value="UniProtKB-UniRule"/>
</dbReference>
<protein>
    <recommendedName>
        <fullName evidence="4">Holin</fullName>
    </recommendedName>
</protein>